<reference evidence="1 2" key="1">
    <citation type="submission" date="2013-02" db="EMBL/GenBank/DDBJ databases">
        <authorList>
            <person name="Genoscope - CEA"/>
        </authorList>
    </citation>
    <scope>NUCLEOTIDE SEQUENCE [LARGE SCALE GENOMIC DNA]</scope>
    <source>
        <strain evidence="1 2">STM 2683</strain>
    </source>
</reference>
<dbReference type="EMBL" id="CAUM01000134">
    <property type="protein sequence ID" value="CCV07830.1"/>
    <property type="molecule type" value="Genomic_DNA"/>
</dbReference>
<dbReference type="STRING" id="1297569.MESS2_650055"/>
<sequence>MLSNALTIAKVNGFLWTKLRNDWDWTMQATAVTVDRVDNSCREACAEGYLQIAKVRSASDFGFPGEQARPAR</sequence>
<name>M5EV20_9HYPH</name>
<dbReference type="AlphaFoldDB" id="M5EV20"/>
<proteinExistence type="predicted"/>
<comment type="caution">
    <text evidence="1">The sequence shown here is derived from an EMBL/GenBank/DDBJ whole genome shotgun (WGS) entry which is preliminary data.</text>
</comment>
<keyword evidence="2" id="KW-1185">Reference proteome</keyword>
<dbReference type="Proteomes" id="UP000012062">
    <property type="component" value="Unassembled WGS sequence"/>
</dbReference>
<accession>M5EV20</accession>
<gene>
    <name evidence="1" type="ORF">MESS2_650055</name>
</gene>
<evidence type="ECO:0000313" key="2">
    <source>
        <dbReference type="Proteomes" id="UP000012062"/>
    </source>
</evidence>
<organism evidence="1 2">
    <name type="scientific">Mesorhizobium metallidurans STM 2683</name>
    <dbReference type="NCBI Taxonomy" id="1297569"/>
    <lineage>
        <taxon>Bacteria</taxon>
        <taxon>Pseudomonadati</taxon>
        <taxon>Pseudomonadota</taxon>
        <taxon>Alphaproteobacteria</taxon>
        <taxon>Hyphomicrobiales</taxon>
        <taxon>Phyllobacteriaceae</taxon>
        <taxon>Mesorhizobium</taxon>
    </lineage>
</organism>
<protein>
    <submittedName>
        <fullName evidence="1">Uncharacterized protein</fullName>
    </submittedName>
</protein>
<evidence type="ECO:0000313" key="1">
    <source>
        <dbReference type="EMBL" id="CCV07830.1"/>
    </source>
</evidence>